<dbReference type="SMART" id="SM00564">
    <property type="entry name" value="PQQ"/>
    <property type="match status" value="7"/>
</dbReference>
<dbReference type="PANTHER" id="PTHR34512">
    <property type="entry name" value="CELL SURFACE PROTEIN"/>
    <property type="match status" value="1"/>
</dbReference>
<dbReference type="PROSITE" id="PS51257">
    <property type="entry name" value="PROKAR_LIPOPROTEIN"/>
    <property type="match status" value="1"/>
</dbReference>
<evidence type="ECO:0000256" key="2">
    <source>
        <dbReference type="ARBA" id="ARBA00022840"/>
    </source>
</evidence>
<dbReference type="PROSITE" id="PS00108">
    <property type="entry name" value="PROTEIN_KINASE_ST"/>
    <property type="match status" value="1"/>
</dbReference>
<dbReference type="RefSeq" id="WP_311641549.1">
    <property type="nucleotide sequence ID" value="NZ_JAVRFA010000003.1"/>
</dbReference>
<keyword evidence="5" id="KW-0418">Kinase</keyword>
<keyword evidence="1 3" id="KW-0547">Nucleotide-binding</keyword>
<dbReference type="InterPro" id="IPR000719">
    <property type="entry name" value="Prot_kinase_dom"/>
</dbReference>
<name>A0ABU2PQ74_9ACTN</name>
<accession>A0ABU2PQ74</accession>
<dbReference type="Proteomes" id="UP001183881">
    <property type="component" value="Unassembled WGS sequence"/>
</dbReference>
<dbReference type="GO" id="GO:0004674">
    <property type="term" value="F:protein serine/threonine kinase activity"/>
    <property type="evidence" value="ECO:0007669"/>
    <property type="project" value="UniProtKB-EC"/>
</dbReference>
<dbReference type="Gene3D" id="3.30.200.20">
    <property type="entry name" value="Phosphorylase Kinase, domain 1"/>
    <property type="match status" value="1"/>
</dbReference>
<dbReference type="InterPro" id="IPR002372">
    <property type="entry name" value="PQQ_rpt_dom"/>
</dbReference>
<keyword evidence="2 3" id="KW-0067">ATP-binding</keyword>
<dbReference type="CDD" id="cd14014">
    <property type="entry name" value="STKc_PknB_like"/>
    <property type="match status" value="1"/>
</dbReference>
<keyword evidence="5" id="KW-0808">Transferase</keyword>
<gene>
    <name evidence="5" type="ORF">RM705_04720</name>
</gene>
<dbReference type="PANTHER" id="PTHR34512:SF30">
    <property type="entry name" value="OUTER MEMBRANE PROTEIN ASSEMBLY FACTOR BAMB"/>
    <property type="match status" value="1"/>
</dbReference>
<evidence type="ECO:0000259" key="4">
    <source>
        <dbReference type="PROSITE" id="PS50011"/>
    </source>
</evidence>
<evidence type="ECO:0000313" key="5">
    <source>
        <dbReference type="EMBL" id="MDT0394012.1"/>
    </source>
</evidence>
<reference evidence="6" key="1">
    <citation type="submission" date="2023-07" db="EMBL/GenBank/DDBJ databases">
        <title>30 novel species of actinomycetes from the DSMZ collection.</title>
        <authorList>
            <person name="Nouioui I."/>
        </authorList>
    </citation>
    <scope>NUCLEOTIDE SEQUENCE [LARGE SCALE GENOMIC DNA]</scope>
    <source>
        <strain evidence="6">DSM 41636</strain>
    </source>
</reference>
<keyword evidence="6" id="KW-1185">Reference proteome</keyword>
<dbReference type="SUPFAM" id="SSF50998">
    <property type="entry name" value="Quinoprotein alcohol dehydrogenase-like"/>
    <property type="match status" value="2"/>
</dbReference>
<dbReference type="Gene3D" id="2.130.10.10">
    <property type="entry name" value="YVTN repeat-like/Quinoprotein amine dehydrogenase"/>
    <property type="match status" value="1"/>
</dbReference>
<dbReference type="SMART" id="SM00220">
    <property type="entry name" value="S_TKc"/>
    <property type="match status" value="1"/>
</dbReference>
<feature type="binding site" evidence="3">
    <location>
        <position position="47"/>
    </location>
    <ligand>
        <name>ATP</name>
        <dbReference type="ChEBI" id="CHEBI:30616"/>
    </ligand>
</feature>
<feature type="domain" description="Protein kinase" evidence="4">
    <location>
        <begin position="15"/>
        <end position="286"/>
    </location>
</feature>
<protein>
    <submittedName>
        <fullName evidence="5">Serine/threonine-protein kinase</fullName>
        <ecNumber evidence="5">2.7.11.1</ecNumber>
    </submittedName>
</protein>
<organism evidence="5 6">
    <name type="scientific">Streptomyces edwardsiae</name>
    <dbReference type="NCBI Taxonomy" id="3075527"/>
    <lineage>
        <taxon>Bacteria</taxon>
        <taxon>Bacillati</taxon>
        <taxon>Actinomycetota</taxon>
        <taxon>Actinomycetes</taxon>
        <taxon>Kitasatosporales</taxon>
        <taxon>Streptomycetaceae</taxon>
        <taxon>Streptomyces</taxon>
    </lineage>
</organism>
<dbReference type="InterPro" id="IPR011009">
    <property type="entry name" value="Kinase-like_dom_sf"/>
</dbReference>
<evidence type="ECO:0000313" key="6">
    <source>
        <dbReference type="Proteomes" id="UP001183881"/>
    </source>
</evidence>
<dbReference type="InterPro" id="IPR015943">
    <property type="entry name" value="WD40/YVTN_repeat-like_dom_sf"/>
</dbReference>
<dbReference type="PROSITE" id="PS00107">
    <property type="entry name" value="PROTEIN_KINASE_ATP"/>
    <property type="match status" value="1"/>
</dbReference>
<dbReference type="EC" id="2.7.11.1" evidence="5"/>
<dbReference type="Gene3D" id="2.40.128.630">
    <property type="match status" value="2"/>
</dbReference>
<comment type="caution">
    <text evidence="5">The sequence shown here is derived from an EMBL/GenBank/DDBJ whole genome shotgun (WGS) entry which is preliminary data.</text>
</comment>
<sequence>MKKLSSGDPRRLGPFTLLGVLGCGGMATVYLATEEQSHTDSTLAVVKALQTDPPPSSYVRNLFVREMEAIGSMDAKGTFRLLKCDPDSEPPWFATEYIPGMDLRNLVVLHGPLDTEAVLRLAAEIALTLVDLQSNRIVHRDLKPSNIIVLSAADGSLRLIDFGVSRRLDRTLTEPAMRVGTEAFMAPEQISGRAGYPSDIFALGLTLVYAATGAEMRRLDLDEAAAKRPMRFPAGSFAHLPDPLPALVHACTRQDSGDRVTAQDLLTLLAAQGVRPRRGSRSATWLSDNARTGVLEHVRHTERLALERQNGRLPRTRLLPVRGTPEPVWTHQLGGRAYFTSPVDVSEGIAVCSLDGAVWLLDADDGHILWKRDLGARIERTPATGHGMLYVPCSDRTLLALDTADGSFRWTYTAGDSCVFTPVVAGDTVLVGARDGSVHGLRARTGTRRWISARGKGPVFDRPTVAGDRAYVSGWQGTLQALSAHDGSPAVRLPQARDLVGAPAWHGDTLFLSSRTGTLYAIDTRTGLERWRRSGRAAACTGPVTGRELLYVGTVGGTVWAHDMASGEPRWHLAAQGRLRCPPVHHDGTLYIGCDSTLTAADALTGEVRWARRTDGTMHAPPLVARGHAYIGTWNRTVQAWALPAPPAP</sequence>
<dbReference type="Pfam" id="PF00069">
    <property type="entry name" value="Pkinase"/>
    <property type="match status" value="1"/>
</dbReference>
<dbReference type="InterPro" id="IPR011047">
    <property type="entry name" value="Quinoprotein_ADH-like_sf"/>
</dbReference>
<dbReference type="Gene3D" id="1.10.510.10">
    <property type="entry name" value="Transferase(Phosphotransferase) domain 1"/>
    <property type="match status" value="1"/>
</dbReference>
<dbReference type="EMBL" id="JAVRFA010000003">
    <property type="protein sequence ID" value="MDT0394012.1"/>
    <property type="molecule type" value="Genomic_DNA"/>
</dbReference>
<dbReference type="PROSITE" id="PS50011">
    <property type="entry name" value="PROTEIN_KINASE_DOM"/>
    <property type="match status" value="1"/>
</dbReference>
<proteinExistence type="predicted"/>
<dbReference type="Pfam" id="PF13360">
    <property type="entry name" value="PQQ_2"/>
    <property type="match status" value="2"/>
</dbReference>
<evidence type="ECO:0000256" key="1">
    <source>
        <dbReference type="ARBA" id="ARBA00022741"/>
    </source>
</evidence>
<dbReference type="InterPro" id="IPR017441">
    <property type="entry name" value="Protein_kinase_ATP_BS"/>
</dbReference>
<evidence type="ECO:0000256" key="3">
    <source>
        <dbReference type="PROSITE-ProRule" id="PRU10141"/>
    </source>
</evidence>
<dbReference type="InterPro" id="IPR008271">
    <property type="entry name" value="Ser/Thr_kinase_AS"/>
</dbReference>
<dbReference type="SUPFAM" id="SSF56112">
    <property type="entry name" value="Protein kinase-like (PK-like)"/>
    <property type="match status" value="1"/>
</dbReference>
<dbReference type="InterPro" id="IPR018391">
    <property type="entry name" value="PQQ_b-propeller_rpt"/>
</dbReference>